<protein>
    <submittedName>
        <fullName evidence="3">Uncharacterized protein</fullName>
    </submittedName>
</protein>
<name>C8S421_9RHOB</name>
<proteinExistence type="predicted"/>
<keyword evidence="4" id="KW-1185">Reference proteome</keyword>
<evidence type="ECO:0000313" key="3">
    <source>
        <dbReference type="EMBL" id="EEW24283.1"/>
    </source>
</evidence>
<feature type="region of interest" description="Disordered" evidence="1">
    <location>
        <begin position="72"/>
        <end position="97"/>
    </location>
</feature>
<evidence type="ECO:0000256" key="2">
    <source>
        <dbReference type="SAM" id="SignalP"/>
    </source>
</evidence>
<gene>
    <name evidence="3" type="ORF">Rsw2DRAFT_2799</name>
</gene>
<dbReference type="Proteomes" id="UP000010121">
    <property type="component" value="Unassembled WGS sequence"/>
</dbReference>
<feature type="chain" id="PRO_5002989810" evidence="2">
    <location>
        <begin position="29"/>
        <end position="245"/>
    </location>
</feature>
<feature type="compositionally biased region" description="Basic and acidic residues" evidence="1">
    <location>
        <begin position="73"/>
        <end position="85"/>
    </location>
</feature>
<organism evidence="3 4">
    <name type="scientific">Rhodobacter ferrooxidans</name>
    <dbReference type="NCBI Taxonomy" id="371731"/>
    <lineage>
        <taxon>Bacteria</taxon>
        <taxon>Pseudomonadati</taxon>
        <taxon>Pseudomonadota</taxon>
        <taxon>Alphaproteobacteria</taxon>
        <taxon>Rhodobacterales</taxon>
        <taxon>Rhodobacter group</taxon>
        <taxon>Rhodobacter</taxon>
    </lineage>
</organism>
<dbReference type="AlphaFoldDB" id="C8S421"/>
<reference evidence="3 4" key="1">
    <citation type="submission" date="2009-08" db="EMBL/GenBank/DDBJ databases">
        <title>The draft genome of Rhodobacter sp. SW2.</title>
        <authorList>
            <consortium name="US DOE Joint Genome Institute (JGI-PGF)"/>
            <person name="Lucas S."/>
            <person name="Copeland A."/>
            <person name="Lapidus A."/>
            <person name="Glavina del Rio T."/>
            <person name="Tice H."/>
            <person name="Bruce D."/>
            <person name="Goodwin L."/>
            <person name="Pitluck S."/>
            <person name="Larimer F."/>
            <person name="Land M.L."/>
            <person name="Hauser L."/>
            <person name="Emerson D."/>
        </authorList>
    </citation>
    <scope>NUCLEOTIDE SEQUENCE [LARGE SCALE GENOMIC DNA]</scope>
    <source>
        <strain evidence="3 4">SW2</strain>
    </source>
</reference>
<evidence type="ECO:0000313" key="4">
    <source>
        <dbReference type="Proteomes" id="UP000010121"/>
    </source>
</evidence>
<feature type="signal peptide" evidence="2">
    <location>
        <begin position="1"/>
        <end position="28"/>
    </location>
</feature>
<dbReference type="EMBL" id="ACYY01000022">
    <property type="protein sequence ID" value="EEW24283.1"/>
    <property type="molecule type" value="Genomic_DNA"/>
</dbReference>
<comment type="caution">
    <text evidence="3">The sequence shown here is derived from an EMBL/GenBank/DDBJ whole genome shotgun (WGS) entry which is preliminary data.</text>
</comment>
<dbReference type="STRING" id="371731.Rsw2DRAFT_2799"/>
<keyword evidence="2" id="KW-0732">Signal</keyword>
<sequence>MADLIARPRMSPAAAASVFLLARTGLGAASPATTARVSNIGVIRICIPPGTRGCTRRSEHYGAYKSVSSDVGRLSETRKPAEKGDLAYPKKSPRGGRTPHAPLLCHFEPCGSTNLGFRWAGQVASGATSGRSMNAVPMPLAHWEKSIEPFPCAFCRRASARTRFYGGQREFQRVSLACSIMQTFADEALSIAAPAVEYWVTRPVCSRPAARGTAFRLAHSWRGGAWTRCARGSCRKATWARSPRR</sequence>
<accession>C8S421</accession>
<evidence type="ECO:0000256" key="1">
    <source>
        <dbReference type="SAM" id="MobiDB-lite"/>
    </source>
</evidence>